<proteinExistence type="predicted"/>
<dbReference type="EMBL" id="BAAARV010000025">
    <property type="protein sequence ID" value="GAA2346877.1"/>
    <property type="molecule type" value="Genomic_DNA"/>
</dbReference>
<keyword evidence="3" id="KW-1185">Reference proteome</keyword>
<feature type="region of interest" description="Disordered" evidence="1">
    <location>
        <begin position="275"/>
        <end position="326"/>
    </location>
</feature>
<dbReference type="RefSeq" id="WP_344613343.1">
    <property type="nucleotide sequence ID" value="NZ_BAAARV010000025.1"/>
</dbReference>
<evidence type="ECO:0000313" key="2">
    <source>
        <dbReference type="EMBL" id="GAA2346877.1"/>
    </source>
</evidence>
<comment type="caution">
    <text evidence="2">The sequence shown here is derived from an EMBL/GenBank/DDBJ whole genome shotgun (WGS) entry which is preliminary data.</text>
</comment>
<name>A0ABP5T7U6_9ACTN</name>
<evidence type="ECO:0000313" key="3">
    <source>
        <dbReference type="Proteomes" id="UP001501444"/>
    </source>
</evidence>
<reference evidence="3" key="1">
    <citation type="journal article" date="2019" name="Int. J. Syst. Evol. Microbiol.">
        <title>The Global Catalogue of Microorganisms (GCM) 10K type strain sequencing project: providing services to taxonomists for standard genome sequencing and annotation.</title>
        <authorList>
            <consortium name="The Broad Institute Genomics Platform"/>
            <consortium name="The Broad Institute Genome Sequencing Center for Infectious Disease"/>
            <person name="Wu L."/>
            <person name="Ma J."/>
        </authorList>
    </citation>
    <scope>NUCLEOTIDE SEQUENCE [LARGE SCALE GENOMIC DNA]</scope>
    <source>
        <strain evidence="3">JCM 3272</strain>
    </source>
</reference>
<organism evidence="2 3">
    <name type="scientific">Dactylosporangium salmoneum</name>
    <dbReference type="NCBI Taxonomy" id="53361"/>
    <lineage>
        <taxon>Bacteria</taxon>
        <taxon>Bacillati</taxon>
        <taxon>Actinomycetota</taxon>
        <taxon>Actinomycetes</taxon>
        <taxon>Micromonosporales</taxon>
        <taxon>Micromonosporaceae</taxon>
        <taxon>Dactylosporangium</taxon>
    </lineage>
</organism>
<evidence type="ECO:0000256" key="1">
    <source>
        <dbReference type="SAM" id="MobiDB-lite"/>
    </source>
</evidence>
<dbReference type="Proteomes" id="UP001501444">
    <property type="component" value="Unassembled WGS sequence"/>
</dbReference>
<accession>A0ABP5T7U6</accession>
<sequence length="503" mass="52972">MPKHRPPRRFVRLRESAPAVEAAPLVESTAAGLVTPASGGRLLVQLISEGWGSSGYYAGSVLEQAARDRRFPAGLPLFLDHPSATEEHDRPERSVRDLAAVLTEDARWDQSRRALIAEAKALPTYRDLLTDRDFVEAVGLSIRAGGLAEYGTAEGRDGLIVKEITEAQSVDFVTRAGRGGKVLALLESARTKLREAPTEQVRAALDKAVRDAYSSDDRYAWVRDWDPDRSVCWFDLGGPDGGTWEQQYLTSGADVALLGPRRQVTAVTVYRPVGPPPAAAELGESANPTTTDVTDGAPPTGSPNTPEEEPDMSGTNTGGQPGQAGTAPVVDTAAIQLEAREAAVARDRAVGERDTALAEAATQKARADKAEAELALFRAVESARPLVAAQLAEAGLPAAAQARITAGVTQRVPMTESGQLDQNGLRTLVEAEVTAEKAYLAQLQEAAGAGQVTGFGQAPAQQPPAATSWSTPAVEPNAALVEAYRGRGLTAEAARAAAQGRAV</sequence>
<protein>
    <submittedName>
        <fullName evidence="2">Uncharacterized protein</fullName>
    </submittedName>
</protein>
<gene>
    <name evidence="2" type="ORF">GCM10010170_033940</name>
</gene>